<dbReference type="EMBL" id="LGTK01000086">
    <property type="protein sequence ID" value="KPH71227.1"/>
    <property type="molecule type" value="Genomic_DNA"/>
</dbReference>
<evidence type="ECO:0000256" key="3">
    <source>
        <dbReference type="ARBA" id="ARBA00023163"/>
    </source>
</evidence>
<dbReference type="PANTHER" id="PTHR47506">
    <property type="entry name" value="TRANSCRIPTIONAL REGULATORY PROTEIN"/>
    <property type="match status" value="1"/>
</dbReference>
<evidence type="ECO:0000313" key="7">
    <source>
        <dbReference type="Proteomes" id="UP000037854"/>
    </source>
</evidence>
<dbReference type="PROSITE" id="PS50977">
    <property type="entry name" value="HTH_TETR_2"/>
    <property type="match status" value="1"/>
</dbReference>
<proteinExistence type="predicted"/>
<feature type="domain" description="HTH tetR-type" evidence="5">
    <location>
        <begin position="1"/>
        <end position="60"/>
    </location>
</feature>
<keyword evidence="2 4" id="KW-0238">DNA-binding</keyword>
<accession>A0ABR5MFS5</accession>
<evidence type="ECO:0000259" key="5">
    <source>
        <dbReference type="PROSITE" id="PS50977"/>
    </source>
</evidence>
<dbReference type="InterPro" id="IPR001647">
    <property type="entry name" value="HTH_TetR"/>
</dbReference>
<keyword evidence="7" id="KW-1185">Reference proteome</keyword>
<dbReference type="Gene3D" id="1.10.10.60">
    <property type="entry name" value="Homeodomain-like"/>
    <property type="match status" value="1"/>
</dbReference>
<dbReference type="PRINTS" id="PR00455">
    <property type="entry name" value="HTHTETR"/>
</dbReference>
<sequence>MTKDRIIEATIRNFAEHGYQGASMRKIAENAGIKPASIYHFFENKQKLFIEAMKVILNHHFSSMKETFEQYQRDSLYILFSELLNRITHHHTSNQEETKAYVLMVNSSIPDIKEEVRNHLETYDSWLVTQLMKIIVIRYPHLDTEEIKEIIDYFIFLGNGLFWGIIIYEEDDIQRNLKQATYLMKQYLIEKLGSDTVGG</sequence>
<keyword evidence="3" id="KW-0804">Transcription</keyword>
<dbReference type="Proteomes" id="UP000037854">
    <property type="component" value="Unassembled WGS sequence"/>
</dbReference>
<evidence type="ECO:0000256" key="2">
    <source>
        <dbReference type="ARBA" id="ARBA00023125"/>
    </source>
</evidence>
<dbReference type="Gene3D" id="1.10.357.10">
    <property type="entry name" value="Tetracycline Repressor, domain 2"/>
    <property type="match status" value="1"/>
</dbReference>
<protein>
    <recommendedName>
        <fullName evidence="5">HTH tetR-type domain-containing protein</fullName>
    </recommendedName>
</protein>
<dbReference type="RefSeq" id="WP_060669189.1">
    <property type="nucleotide sequence ID" value="NZ_LGTK01000086.1"/>
</dbReference>
<name>A0ABR5MFS5_9BACI</name>
<dbReference type="InterPro" id="IPR009057">
    <property type="entry name" value="Homeodomain-like_sf"/>
</dbReference>
<feature type="DNA-binding region" description="H-T-H motif" evidence="4">
    <location>
        <begin position="23"/>
        <end position="42"/>
    </location>
</feature>
<dbReference type="SUPFAM" id="SSF46689">
    <property type="entry name" value="Homeodomain-like"/>
    <property type="match status" value="1"/>
</dbReference>
<evidence type="ECO:0000313" key="6">
    <source>
        <dbReference type="EMBL" id="KPH71227.1"/>
    </source>
</evidence>
<keyword evidence="1" id="KW-0805">Transcription regulation</keyword>
<dbReference type="PANTHER" id="PTHR47506:SF1">
    <property type="entry name" value="HTH-TYPE TRANSCRIPTIONAL REGULATOR YJDC"/>
    <property type="match status" value="1"/>
</dbReference>
<organism evidence="6 7">
    <name type="scientific">Oceanobacillus caeni</name>
    <dbReference type="NCBI Taxonomy" id="405946"/>
    <lineage>
        <taxon>Bacteria</taxon>
        <taxon>Bacillati</taxon>
        <taxon>Bacillota</taxon>
        <taxon>Bacilli</taxon>
        <taxon>Bacillales</taxon>
        <taxon>Bacillaceae</taxon>
        <taxon>Oceanobacillus</taxon>
    </lineage>
</organism>
<comment type="caution">
    <text evidence="6">The sequence shown here is derived from an EMBL/GenBank/DDBJ whole genome shotgun (WGS) entry which is preliminary data.</text>
</comment>
<dbReference type="Pfam" id="PF00440">
    <property type="entry name" value="TetR_N"/>
    <property type="match status" value="1"/>
</dbReference>
<evidence type="ECO:0000256" key="1">
    <source>
        <dbReference type="ARBA" id="ARBA00023015"/>
    </source>
</evidence>
<reference evidence="6 7" key="1">
    <citation type="submission" date="2015-07" db="EMBL/GenBank/DDBJ databases">
        <title>High-quality draft genome sequence of Oceanobacillus caeni HM6, a bacillus isolated from a human feces.</title>
        <authorList>
            <person name="Kumar J."/>
            <person name="Verma M.K."/>
            <person name="Pandey R."/>
            <person name="Bhambi M."/>
            <person name="Chauhan N."/>
        </authorList>
    </citation>
    <scope>NUCLEOTIDE SEQUENCE [LARGE SCALE GENOMIC DNA]</scope>
    <source>
        <strain evidence="6 7">HM6</strain>
    </source>
</reference>
<gene>
    <name evidence="6" type="ORF">AFL42_15950</name>
</gene>
<evidence type="ECO:0000256" key="4">
    <source>
        <dbReference type="PROSITE-ProRule" id="PRU00335"/>
    </source>
</evidence>